<dbReference type="Proteomes" id="UP000286954">
    <property type="component" value="Chromosome"/>
</dbReference>
<dbReference type="KEGG" id="gak:X907_1080"/>
<reference evidence="1 2" key="1">
    <citation type="submission" date="2016-12" db="EMBL/GenBank/DDBJ databases">
        <title>The genome of dimorphic prosthecate Glycocaulis alkaliphilus 6b-8t, isolated from crude oil dictates its adaptability in petroleum environments.</title>
        <authorList>
            <person name="Wu X.-L."/>
            <person name="Geng S."/>
        </authorList>
    </citation>
    <scope>NUCLEOTIDE SEQUENCE [LARGE SCALE GENOMIC DNA]</scope>
    <source>
        <strain evidence="1 2">6B-8</strain>
    </source>
</reference>
<organism evidence="1 2">
    <name type="scientific">Glycocaulis alkaliphilus</name>
    <dbReference type="NCBI Taxonomy" id="1434191"/>
    <lineage>
        <taxon>Bacteria</taxon>
        <taxon>Pseudomonadati</taxon>
        <taxon>Pseudomonadota</taxon>
        <taxon>Alphaproteobacteria</taxon>
        <taxon>Maricaulales</taxon>
        <taxon>Maricaulaceae</taxon>
        <taxon>Glycocaulis</taxon>
    </lineage>
</organism>
<proteinExistence type="predicted"/>
<keyword evidence="2" id="KW-1185">Reference proteome</keyword>
<gene>
    <name evidence="1" type="ORF">X907_1080</name>
</gene>
<evidence type="ECO:0000313" key="1">
    <source>
        <dbReference type="EMBL" id="AZU03618.1"/>
    </source>
</evidence>
<protein>
    <submittedName>
        <fullName evidence="1">Uncharacterized protein</fullName>
    </submittedName>
</protein>
<name>A0A3T0E957_9PROT</name>
<accession>A0A3T0E957</accession>
<evidence type="ECO:0000313" key="2">
    <source>
        <dbReference type="Proteomes" id="UP000286954"/>
    </source>
</evidence>
<dbReference type="EMBL" id="CP018911">
    <property type="protein sequence ID" value="AZU03618.1"/>
    <property type="molecule type" value="Genomic_DNA"/>
</dbReference>
<sequence length="192" mass="20791">MIAACLVAGTAQAHSPGVSLTPQAFIEISWENVNASRYEVRAGSSRLMSASRLSYLHLSDVPPENLTVYAIRFEGDGDTEPFREVREPIGFTAETTERYVIDWDPEVYSRAYIGVRAGFEGPVGERGARVHFAQQPPFTLPQPTGQIYEIIFGQGVSGEDGAGSAPFRATRDGFEAHAPYVDLTPAEAPSGP</sequence>
<dbReference type="AlphaFoldDB" id="A0A3T0E957"/>